<dbReference type="SUPFAM" id="SSF56634">
    <property type="entry name" value="Heme-dependent catalase-like"/>
    <property type="match status" value="1"/>
</dbReference>
<reference evidence="2 3" key="1">
    <citation type="submission" date="2024-06" db="EMBL/GenBank/DDBJ databases">
        <title>The Natural Products Discovery Center: Release of the First 8490 Sequenced Strains for Exploring Actinobacteria Biosynthetic Diversity.</title>
        <authorList>
            <person name="Kalkreuter E."/>
            <person name="Kautsar S.A."/>
            <person name="Yang D."/>
            <person name="Bader C.D."/>
            <person name="Teijaro C.N."/>
            <person name="Fluegel L."/>
            <person name="Davis C.M."/>
            <person name="Simpson J.R."/>
            <person name="Lauterbach L."/>
            <person name="Steele A.D."/>
            <person name="Gui C."/>
            <person name="Meng S."/>
            <person name="Li G."/>
            <person name="Viehrig K."/>
            <person name="Ye F."/>
            <person name="Su P."/>
            <person name="Kiefer A.F."/>
            <person name="Nichols A."/>
            <person name="Cepeda A.J."/>
            <person name="Yan W."/>
            <person name="Fan B."/>
            <person name="Jiang Y."/>
            <person name="Adhikari A."/>
            <person name="Zheng C.-J."/>
            <person name="Schuster L."/>
            <person name="Cowan T.M."/>
            <person name="Smanski M.J."/>
            <person name="Chevrette M.G."/>
            <person name="De Carvalho L.P.S."/>
            <person name="Shen B."/>
        </authorList>
    </citation>
    <scope>NUCLEOTIDE SEQUENCE [LARGE SCALE GENOMIC DNA]</scope>
    <source>
        <strain evidence="2 3">NPDC048946</strain>
    </source>
</reference>
<evidence type="ECO:0000259" key="1">
    <source>
        <dbReference type="Pfam" id="PF06628"/>
    </source>
</evidence>
<sequence length="107" mass="11803">AKNYEPNSFGGPYETGEPLAAPSAVVGFTGTHEAPAHTKDDDFFQAGELYRLMSAEEKSRLIANLAGFIGQVQRDDIVERVLPHFHAADPEYGRRLEEAVRAIRETS</sequence>
<gene>
    <name evidence="2" type="ORF">AB0C36_36480</name>
</gene>
<evidence type="ECO:0000313" key="3">
    <source>
        <dbReference type="Proteomes" id="UP001551482"/>
    </source>
</evidence>
<proteinExistence type="predicted"/>
<keyword evidence="3" id="KW-1185">Reference proteome</keyword>
<accession>A0ABV3DTA8</accession>
<protein>
    <submittedName>
        <fullName evidence="2">Catalase-related domain-containing protein</fullName>
    </submittedName>
</protein>
<comment type="caution">
    <text evidence="2">The sequence shown here is derived from an EMBL/GenBank/DDBJ whole genome shotgun (WGS) entry which is preliminary data.</text>
</comment>
<dbReference type="Pfam" id="PF06628">
    <property type="entry name" value="Catalase-rel"/>
    <property type="match status" value="1"/>
</dbReference>
<evidence type="ECO:0000313" key="2">
    <source>
        <dbReference type="EMBL" id="MEU8138983.1"/>
    </source>
</evidence>
<organism evidence="2 3">
    <name type="scientific">Streptodolium elevatio</name>
    <dbReference type="NCBI Taxonomy" id="3157996"/>
    <lineage>
        <taxon>Bacteria</taxon>
        <taxon>Bacillati</taxon>
        <taxon>Actinomycetota</taxon>
        <taxon>Actinomycetes</taxon>
        <taxon>Kitasatosporales</taxon>
        <taxon>Streptomycetaceae</taxon>
        <taxon>Streptodolium</taxon>
    </lineage>
</organism>
<feature type="domain" description="Catalase immune-responsive" evidence="1">
    <location>
        <begin position="37"/>
        <end position="100"/>
    </location>
</feature>
<feature type="non-terminal residue" evidence="2">
    <location>
        <position position="1"/>
    </location>
</feature>
<dbReference type="Proteomes" id="UP001551482">
    <property type="component" value="Unassembled WGS sequence"/>
</dbReference>
<dbReference type="RefSeq" id="WP_358362791.1">
    <property type="nucleotide sequence ID" value="NZ_JBEZFP010000148.1"/>
</dbReference>
<dbReference type="EMBL" id="JBEZFP010000148">
    <property type="protein sequence ID" value="MEU8138983.1"/>
    <property type="molecule type" value="Genomic_DNA"/>
</dbReference>
<name>A0ABV3DTA8_9ACTN</name>
<dbReference type="InterPro" id="IPR010582">
    <property type="entry name" value="Catalase_immune_responsive"/>
</dbReference>
<dbReference type="Gene3D" id="2.40.180.10">
    <property type="entry name" value="Catalase core domain"/>
    <property type="match status" value="1"/>
</dbReference>
<dbReference type="InterPro" id="IPR020835">
    <property type="entry name" value="Catalase_sf"/>
</dbReference>